<keyword evidence="5" id="KW-1185">Reference proteome</keyword>
<evidence type="ECO:0000313" key="5">
    <source>
        <dbReference type="Proteomes" id="UP000291819"/>
    </source>
</evidence>
<dbReference type="InterPro" id="IPR032508">
    <property type="entry name" value="FecR_C"/>
</dbReference>
<accession>A0A4Q9HDY3</accession>
<dbReference type="RefSeq" id="WP_131029686.1">
    <property type="nucleotide sequence ID" value="NZ_SIXF01000006.1"/>
</dbReference>
<sequence>MTKQEYIILYQKSLQGKCTPEEIESLNAYEDDFELIESTKPGGKQAERIFLQIMETAGERKPIKSFKLWTRIAAAAAILIFIISAVFYFNTNHKREKNVVVLNHAKTIKPGSDKAILTLGNGQQIVLNTAAQGQIASESGTTINKTADGMLAYDVISEASQEVALNTVSIPRGGQYSLILPDGSKVWLNAASSIRFPTRFTGNSREVELDGEAYFEVAKNKQMPFYVKAQDMKLKVLGTHFNIMAYKDEAFIKTTLLEGKVMLISASAATYLKPGEEGVLYENKFTVNKADIEQTMAWKNGYFQFNEENLSSVMRKISRWYDIDIVYNTHNNKLSYTGSISKFKDISEVLKVLSLTGTVKFNIAERRVTVIN</sequence>
<dbReference type="Proteomes" id="UP000291819">
    <property type="component" value="Unassembled WGS sequence"/>
</dbReference>
<dbReference type="InterPro" id="IPR006860">
    <property type="entry name" value="FecR"/>
</dbReference>
<evidence type="ECO:0000259" key="3">
    <source>
        <dbReference type="Pfam" id="PF16344"/>
    </source>
</evidence>
<dbReference type="AlphaFoldDB" id="A0A4Q9HDY3"/>
<dbReference type="Pfam" id="PF16344">
    <property type="entry name" value="FecR_C"/>
    <property type="match status" value="1"/>
</dbReference>
<feature type="transmembrane region" description="Helical" evidence="1">
    <location>
        <begin position="68"/>
        <end position="89"/>
    </location>
</feature>
<evidence type="ECO:0000259" key="2">
    <source>
        <dbReference type="Pfam" id="PF04773"/>
    </source>
</evidence>
<dbReference type="FunFam" id="2.60.120.1440:FF:000001">
    <property type="entry name" value="Putative anti-sigma factor"/>
    <property type="match status" value="1"/>
</dbReference>
<dbReference type="Gene3D" id="2.60.120.1440">
    <property type="match status" value="1"/>
</dbReference>
<evidence type="ECO:0000313" key="4">
    <source>
        <dbReference type="EMBL" id="TBO42891.1"/>
    </source>
</evidence>
<dbReference type="PANTHER" id="PTHR30273">
    <property type="entry name" value="PERIPLASMIC SIGNAL SENSOR AND SIGMA FACTOR ACTIVATOR FECR-RELATED"/>
    <property type="match status" value="1"/>
</dbReference>
<keyword evidence="1" id="KW-0472">Membrane</keyword>
<dbReference type="EMBL" id="SIXF01000006">
    <property type="protein sequence ID" value="TBO42891.1"/>
    <property type="molecule type" value="Genomic_DNA"/>
</dbReference>
<evidence type="ECO:0000256" key="1">
    <source>
        <dbReference type="SAM" id="Phobius"/>
    </source>
</evidence>
<dbReference type="PIRSF" id="PIRSF018266">
    <property type="entry name" value="FecR"/>
    <property type="match status" value="1"/>
</dbReference>
<dbReference type="Gene3D" id="3.55.50.30">
    <property type="match status" value="1"/>
</dbReference>
<keyword evidence="1" id="KW-1133">Transmembrane helix</keyword>
<dbReference type="PANTHER" id="PTHR30273:SF2">
    <property type="entry name" value="PROTEIN FECR"/>
    <property type="match status" value="1"/>
</dbReference>
<proteinExistence type="predicted"/>
<feature type="domain" description="Protein FecR C-terminal" evidence="3">
    <location>
        <begin position="302"/>
        <end position="370"/>
    </location>
</feature>
<name>A0A4Q9HDY3_9SPHI</name>
<keyword evidence="1" id="KW-0812">Transmembrane</keyword>
<dbReference type="OrthoDB" id="1099963at2"/>
<reference evidence="4 5" key="1">
    <citation type="submission" date="2019-02" db="EMBL/GenBank/DDBJ databases">
        <title>Pedobacter kyonggii whole genome sequence analysis.</title>
        <authorList>
            <person name="Dahal R.H."/>
        </authorList>
    </citation>
    <scope>NUCLEOTIDE SEQUENCE [LARGE SCALE GENOMIC DNA]</scope>
    <source>
        <strain evidence="4 5">K-4-11-1</strain>
    </source>
</reference>
<protein>
    <submittedName>
        <fullName evidence="4">FecR family protein</fullName>
    </submittedName>
</protein>
<comment type="caution">
    <text evidence="4">The sequence shown here is derived from an EMBL/GenBank/DDBJ whole genome shotgun (WGS) entry which is preliminary data.</text>
</comment>
<dbReference type="InterPro" id="IPR012373">
    <property type="entry name" value="Ferrdict_sens_TM"/>
</dbReference>
<dbReference type="Pfam" id="PF04773">
    <property type="entry name" value="FecR"/>
    <property type="match status" value="1"/>
</dbReference>
<gene>
    <name evidence="4" type="ORF">EYS08_08840</name>
</gene>
<organism evidence="4 5">
    <name type="scientific">Pedobacter kyonggii</name>
    <dbReference type="NCBI Taxonomy" id="1926871"/>
    <lineage>
        <taxon>Bacteria</taxon>
        <taxon>Pseudomonadati</taxon>
        <taxon>Bacteroidota</taxon>
        <taxon>Sphingobacteriia</taxon>
        <taxon>Sphingobacteriales</taxon>
        <taxon>Sphingobacteriaceae</taxon>
        <taxon>Pedobacter</taxon>
    </lineage>
</organism>
<feature type="domain" description="FecR protein" evidence="2">
    <location>
        <begin position="167"/>
        <end position="261"/>
    </location>
</feature>
<dbReference type="GO" id="GO:0016989">
    <property type="term" value="F:sigma factor antagonist activity"/>
    <property type="evidence" value="ECO:0007669"/>
    <property type="project" value="TreeGrafter"/>
</dbReference>